<dbReference type="PROSITE" id="PS50932">
    <property type="entry name" value="HTH_LACI_2"/>
    <property type="match status" value="1"/>
</dbReference>
<dbReference type="SMART" id="SM00354">
    <property type="entry name" value="HTH_LACI"/>
    <property type="match status" value="1"/>
</dbReference>
<keyword evidence="3" id="KW-0238">DNA-binding</keyword>
<sequence length="330" mass="36525">MKKKKPLSIRDIAKKAGYSTATVSRVINNQGGYSEATKKAVHEAIQKTGYSTGSNTSKRIGILVPDLSNEWFAQLCVALEKYLFEYGYSAFICNANEDSKRENFYFMEFNNCKVAAMICFVGSKALGTLAAGANFPVVFIDRVPIDTEQFICLESDNYLGGYMATELLIHKGCKRIMLLGWERPLSVNLERQQGYLDALKDHNIAVDKELMVELSDESDHYEGARHLVSYLANKSLNFDGVFATNDLRAYGALQALQQNGIDVPGKVKIIGYDDSAVSQRCYPALTTVHQDCNQMAKKAVEILMNRIEDAASGGSEHIVLPVSVIERGTT</sequence>
<reference evidence="6 7" key="1">
    <citation type="submission" date="2019-09" db="EMBL/GenBank/DDBJ databases">
        <title>Genome sequence of Clostridium sp. EA1.</title>
        <authorList>
            <person name="Poehlein A."/>
            <person name="Bengelsdorf F.R."/>
            <person name="Daniel R."/>
        </authorList>
    </citation>
    <scope>NUCLEOTIDE SEQUENCE [LARGE SCALE GENOMIC DNA]</scope>
    <source>
        <strain evidence="6 7">EA1</strain>
    </source>
</reference>
<dbReference type="InterPro" id="IPR028082">
    <property type="entry name" value="Peripla_BP_I"/>
</dbReference>
<evidence type="ECO:0000256" key="4">
    <source>
        <dbReference type="ARBA" id="ARBA00023163"/>
    </source>
</evidence>
<feature type="domain" description="HTH lacI-type" evidence="5">
    <location>
        <begin position="7"/>
        <end position="50"/>
    </location>
</feature>
<dbReference type="PANTHER" id="PTHR30146">
    <property type="entry name" value="LACI-RELATED TRANSCRIPTIONAL REPRESSOR"/>
    <property type="match status" value="1"/>
</dbReference>
<dbReference type="Pfam" id="PF13377">
    <property type="entry name" value="Peripla_BP_3"/>
    <property type="match status" value="1"/>
</dbReference>
<gene>
    <name evidence="6" type="primary">galR</name>
    <name evidence="6" type="ORF">CAFE_22270</name>
</gene>
<dbReference type="EMBL" id="VWXL01000058">
    <property type="protein sequence ID" value="MVB11509.1"/>
    <property type="molecule type" value="Genomic_DNA"/>
</dbReference>
<accession>A0A6N8I0M8</accession>
<dbReference type="InterPro" id="IPR010982">
    <property type="entry name" value="Lambda_DNA-bd_dom_sf"/>
</dbReference>
<evidence type="ECO:0000313" key="7">
    <source>
        <dbReference type="Proteomes" id="UP000469440"/>
    </source>
</evidence>
<organism evidence="6 7">
    <name type="scientific">Caproicibacter fermentans</name>
    <dbReference type="NCBI Taxonomy" id="2576756"/>
    <lineage>
        <taxon>Bacteria</taxon>
        <taxon>Bacillati</taxon>
        <taxon>Bacillota</taxon>
        <taxon>Clostridia</taxon>
        <taxon>Eubacteriales</taxon>
        <taxon>Acutalibacteraceae</taxon>
        <taxon>Caproicibacter</taxon>
    </lineage>
</organism>
<dbReference type="Gene3D" id="1.10.260.40">
    <property type="entry name" value="lambda repressor-like DNA-binding domains"/>
    <property type="match status" value="1"/>
</dbReference>
<proteinExistence type="predicted"/>
<evidence type="ECO:0000256" key="2">
    <source>
        <dbReference type="ARBA" id="ARBA00023015"/>
    </source>
</evidence>
<dbReference type="Proteomes" id="UP000469440">
    <property type="component" value="Unassembled WGS sequence"/>
</dbReference>
<dbReference type="CDD" id="cd06291">
    <property type="entry name" value="PBP1_Qymf-like"/>
    <property type="match status" value="1"/>
</dbReference>
<dbReference type="CDD" id="cd01392">
    <property type="entry name" value="HTH_LacI"/>
    <property type="match status" value="1"/>
</dbReference>
<evidence type="ECO:0000313" key="6">
    <source>
        <dbReference type="EMBL" id="MVB11509.1"/>
    </source>
</evidence>
<evidence type="ECO:0000256" key="3">
    <source>
        <dbReference type="ARBA" id="ARBA00023125"/>
    </source>
</evidence>
<keyword evidence="7" id="KW-1185">Reference proteome</keyword>
<dbReference type="GO" id="GO:0003700">
    <property type="term" value="F:DNA-binding transcription factor activity"/>
    <property type="evidence" value="ECO:0007669"/>
    <property type="project" value="TreeGrafter"/>
</dbReference>
<comment type="caution">
    <text evidence="6">The sequence shown here is derived from an EMBL/GenBank/DDBJ whole genome shotgun (WGS) entry which is preliminary data.</text>
</comment>
<protein>
    <submittedName>
        <fullName evidence="6">HTH-type transcriptional regulator GalR</fullName>
    </submittedName>
</protein>
<dbReference type="SUPFAM" id="SSF47413">
    <property type="entry name" value="lambda repressor-like DNA-binding domains"/>
    <property type="match status" value="1"/>
</dbReference>
<dbReference type="InterPro" id="IPR000843">
    <property type="entry name" value="HTH_LacI"/>
</dbReference>
<evidence type="ECO:0000259" key="5">
    <source>
        <dbReference type="PROSITE" id="PS50932"/>
    </source>
</evidence>
<keyword evidence="1" id="KW-0678">Repressor</keyword>
<dbReference type="OrthoDB" id="369222at2"/>
<keyword evidence="4" id="KW-0804">Transcription</keyword>
<dbReference type="SUPFAM" id="SSF53822">
    <property type="entry name" value="Periplasmic binding protein-like I"/>
    <property type="match status" value="1"/>
</dbReference>
<dbReference type="RefSeq" id="WP_066643831.1">
    <property type="nucleotide sequence ID" value="NZ_VWXL01000058.1"/>
</dbReference>
<dbReference type="Gene3D" id="3.40.50.2300">
    <property type="match status" value="2"/>
</dbReference>
<dbReference type="PANTHER" id="PTHR30146:SF95">
    <property type="entry name" value="RIBOSE OPERON REPRESSOR"/>
    <property type="match status" value="1"/>
</dbReference>
<evidence type="ECO:0000256" key="1">
    <source>
        <dbReference type="ARBA" id="ARBA00022491"/>
    </source>
</evidence>
<dbReference type="AlphaFoldDB" id="A0A6N8I0M8"/>
<dbReference type="Pfam" id="PF00356">
    <property type="entry name" value="LacI"/>
    <property type="match status" value="1"/>
</dbReference>
<keyword evidence="2" id="KW-0805">Transcription regulation</keyword>
<dbReference type="InterPro" id="IPR046335">
    <property type="entry name" value="LacI/GalR-like_sensor"/>
</dbReference>
<name>A0A6N8I0M8_9FIRM</name>
<dbReference type="GO" id="GO:0000976">
    <property type="term" value="F:transcription cis-regulatory region binding"/>
    <property type="evidence" value="ECO:0007669"/>
    <property type="project" value="TreeGrafter"/>
</dbReference>